<protein>
    <submittedName>
        <fullName evidence="2">Uncharacterized protein</fullName>
    </submittedName>
</protein>
<evidence type="ECO:0000256" key="1">
    <source>
        <dbReference type="SAM" id="MobiDB-lite"/>
    </source>
</evidence>
<accession>A0A0K8U300</accession>
<feature type="compositionally biased region" description="Polar residues" evidence="1">
    <location>
        <begin position="101"/>
        <end position="117"/>
    </location>
</feature>
<feature type="compositionally biased region" description="Polar residues" evidence="1">
    <location>
        <begin position="80"/>
        <end position="94"/>
    </location>
</feature>
<feature type="region of interest" description="Disordered" evidence="1">
    <location>
        <begin position="1"/>
        <end position="53"/>
    </location>
</feature>
<evidence type="ECO:0000313" key="2">
    <source>
        <dbReference type="EMBL" id="JAI21134.1"/>
    </source>
</evidence>
<proteinExistence type="predicted"/>
<organism evidence="2">
    <name type="scientific">Bactrocera latifrons</name>
    <name type="common">Malaysian fruit fly</name>
    <name type="synonym">Chaetodacus latifrons</name>
    <dbReference type="NCBI Taxonomy" id="174628"/>
    <lineage>
        <taxon>Eukaryota</taxon>
        <taxon>Metazoa</taxon>
        <taxon>Ecdysozoa</taxon>
        <taxon>Arthropoda</taxon>
        <taxon>Hexapoda</taxon>
        <taxon>Insecta</taxon>
        <taxon>Pterygota</taxon>
        <taxon>Neoptera</taxon>
        <taxon>Endopterygota</taxon>
        <taxon>Diptera</taxon>
        <taxon>Brachycera</taxon>
        <taxon>Muscomorpha</taxon>
        <taxon>Tephritoidea</taxon>
        <taxon>Tephritidae</taxon>
        <taxon>Bactrocera</taxon>
        <taxon>Bactrocera</taxon>
    </lineage>
</organism>
<gene>
    <name evidence="2" type="ORF">c0_g1_i3</name>
</gene>
<name>A0A0K8U300_BACLA</name>
<sequence length="117" mass="12374">MAVVFYMPEGGGDDSASSSSGGHGSAGSGSAASSTSQSPNTTTSATQTPMQSPLPPHFMMAFYQYMTINCCQKMLQRSNYSNSTYPTTRGNLSKQPKESTKTTSMPHSLPRNNAFSA</sequence>
<dbReference type="EMBL" id="GDHF01031180">
    <property type="protein sequence ID" value="JAI21134.1"/>
    <property type="molecule type" value="Transcribed_RNA"/>
</dbReference>
<feature type="compositionally biased region" description="Low complexity" evidence="1">
    <location>
        <begin position="28"/>
        <end position="46"/>
    </location>
</feature>
<feature type="region of interest" description="Disordered" evidence="1">
    <location>
        <begin position="80"/>
        <end position="117"/>
    </location>
</feature>
<reference evidence="2" key="1">
    <citation type="submission" date="2015-06" db="EMBL/GenBank/DDBJ databases">
        <authorList>
            <person name="Hoefler B.C."/>
            <person name="Straight P.D."/>
        </authorList>
    </citation>
    <scope>NUCLEOTIDE SEQUENCE</scope>
</reference>
<dbReference type="AlphaFoldDB" id="A0A0K8U300"/>